<dbReference type="InterPro" id="IPR039432">
    <property type="entry name" value="SRP9_dom"/>
</dbReference>
<dbReference type="Proteomes" id="UP000444721">
    <property type="component" value="Unassembled WGS sequence"/>
</dbReference>
<dbReference type="AlphaFoldDB" id="A0A6A5BJ27"/>
<dbReference type="VEuPathDB" id="AmoebaDB:FDP41_007102"/>
<name>A0A6A5BJ27_NAEFO</name>
<dbReference type="Pfam" id="PF05486">
    <property type="entry name" value="SRP9-21"/>
    <property type="match status" value="1"/>
</dbReference>
<dbReference type="Gene3D" id="3.30.720.10">
    <property type="entry name" value="Signal recognition particle alu RNA binding heterodimer, srp9/1"/>
    <property type="match status" value="1"/>
</dbReference>
<dbReference type="InterPro" id="IPR039914">
    <property type="entry name" value="SRP9-like"/>
</dbReference>
<organism evidence="2 3">
    <name type="scientific">Naegleria fowleri</name>
    <name type="common">Brain eating amoeba</name>
    <dbReference type="NCBI Taxonomy" id="5763"/>
    <lineage>
        <taxon>Eukaryota</taxon>
        <taxon>Discoba</taxon>
        <taxon>Heterolobosea</taxon>
        <taxon>Tetramitia</taxon>
        <taxon>Eutetramitia</taxon>
        <taxon>Vahlkampfiidae</taxon>
        <taxon>Naegleria</taxon>
    </lineage>
</organism>
<dbReference type="SUPFAM" id="SSF54762">
    <property type="entry name" value="Signal recognition particle alu RNA binding heterodimer, SRP9/14"/>
    <property type="match status" value="1"/>
</dbReference>
<sequence length="96" mass="11142">MSASTTSSSKHSNSYTCQSMEEFIEKTESLFKQFPNNTRYVMKFSNKKGRMNLKTTNDTFVLKYKTDQASDLQHLERLNNLVMTATTSKNEELKKK</sequence>
<proteinExistence type="predicted"/>
<dbReference type="GeneID" id="68114320"/>
<dbReference type="PANTHER" id="PTHR12834">
    <property type="entry name" value="SIGNAL RECOGNITION PARTICLE 9 KDA PROTEIN"/>
    <property type="match status" value="1"/>
</dbReference>
<comment type="caution">
    <text evidence="2">The sequence shown here is derived from an EMBL/GenBank/DDBJ whole genome shotgun (WGS) entry which is preliminary data.</text>
</comment>
<dbReference type="OMA" id="YYQVWEE"/>
<dbReference type="GO" id="GO:0006614">
    <property type="term" value="P:SRP-dependent cotranslational protein targeting to membrane"/>
    <property type="evidence" value="ECO:0007669"/>
    <property type="project" value="InterPro"/>
</dbReference>
<feature type="domain" description="SRP9" evidence="1">
    <location>
        <begin position="18"/>
        <end position="80"/>
    </location>
</feature>
<evidence type="ECO:0000313" key="2">
    <source>
        <dbReference type="EMBL" id="KAF0973715.1"/>
    </source>
</evidence>
<keyword evidence="3" id="KW-1185">Reference proteome</keyword>
<dbReference type="EMBL" id="VFQX01000058">
    <property type="protein sequence ID" value="KAF0973715.1"/>
    <property type="molecule type" value="Genomic_DNA"/>
</dbReference>
<accession>A0A6A5BJ27</accession>
<dbReference type="GO" id="GO:0008312">
    <property type="term" value="F:7S RNA binding"/>
    <property type="evidence" value="ECO:0007669"/>
    <property type="project" value="InterPro"/>
</dbReference>
<protein>
    <recommendedName>
        <fullName evidence="1">SRP9 domain-containing protein</fullName>
    </recommendedName>
</protein>
<dbReference type="RefSeq" id="XP_044558428.1">
    <property type="nucleotide sequence ID" value="XM_044710811.1"/>
</dbReference>
<reference evidence="2 3" key="1">
    <citation type="journal article" date="2019" name="Sci. Rep.">
        <title>Nanopore sequencing improves the draft genome of the human pathogenic amoeba Naegleria fowleri.</title>
        <authorList>
            <person name="Liechti N."/>
            <person name="Schurch N."/>
            <person name="Bruggmann R."/>
            <person name="Wittwer M."/>
        </authorList>
    </citation>
    <scope>NUCLEOTIDE SEQUENCE [LARGE SCALE GENOMIC DNA]</scope>
    <source>
        <strain evidence="2 3">ATCC 30894</strain>
    </source>
</reference>
<dbReference type="VEuPathDB" id="AmoebaDB:NfTy_008800"/>
<dbReference type="OrthoDB" id="360923at2759"/>
<evidence type="ECO:0000259" key="1">
    <source>
        <dbReference type="Pfam" id="PF05486"/>
    </source>
</evidence>
<evidence type="ECO:0000313" key="3">
    <source>
        <dbReference type="Proteomes" id="UP000444721"/>
    </source>
</evidence>
<dbReference type="InterPro" id="IPR009018">
    <property type="entry name" value="Signal_recog_particle_SRP9/14"/>
</dbReference>
<dbReference type="PANTHER" id="PTHR12834:SF12">
    <property type="entry name" value="SIGNAL RECOGNITION PARTICLE 9 KDA PROTEIN"/>
    <property type="match status" value="1"/>
</dbReference>
<gene>
    <name evidence="2" type="ORF">FDP41_007102</name>
</gene>
<dbReference type="GO" id="GO:0005786">
    <property type="term" value="C:signal recognition particle, endoplasmic reticulum targeting"/>
    <property type="evidence" value="ECO:0007669"/>
    <property type="project" value="TreeGrafter"/>
</dbReference>